<evidence type="ECO:0000313" key="2">
    <source>
        <dbReference type="Proteomes" id="UP001206483"/>
    </source>
</evidence>
<organism evidence="1 2">
    <name type="scientific">Kitasatospora paracochleata</name>
    <dbReference type="NCBI Taxonomy" id="58354"/>
    <lineage>
        <taxon>Bacteria</taxon>
        <taxon>Bacillati</taxon>
        <taxon>Actinomycetota</taxon>
        <taxon>Actinomycetes</taxon>
        <taxon>Kitasatosporales</taxon>
        <taxon>Streptomycetaceae</taxon>
        <taxon>Kitasatospora</taxon>
    </lineage>
</organism>
<evidence type="ECO:0000313" key="1">
    <source>
        <dbReference type="EMBL" id="MCP2314087.1"/>
    </source>
</evidence>
<dbReference type="Proteomes" id="UP001206483">
    <property type="component" value="Unassembled WGS sequence"/>
</dbReference>
<accession>A0ABT1J9F7</accession>
<gene>
    <name evidence="1" type="ORF">FHR36_007286</name>
</gene>
<dbReference type="InterPro" id="IPR037883">
    <property type="entry name" value="Knr4/Smi1-like_sf"/>
</dbReference>
<proteinExistence type="predicted"/>
<reference evidence="1 2" key="1">
    <citation type="submission" date="2022-06" db="EMBL/GenBank/DDBJ databases">
        <title>Sequencing the genomes of 1000 actinobacteria strains.</title>
        <authorList>
            <person name="Klenk H.-P."/>
        </authorList>
    </citation>
    <scope>NUCLEOTIDE SEQUENCE [LARGE SCALE GENOMIC DNA]</scope>
    <source>
        <strain evidence="1 2">DSM 41656</strain>
    </source>
</reference>
<protein>
    <recommendedName>
        <fullName evidence="3">SMI1/KNR4 family protein</fullName>
    </recommendedName>
</protein>
<dbReference type="SUPFAM" id="SSF160631">
    <property type="entry name" value="SMI1/KNR4-like"/>
    <property type="match status" value="1"/>
</dbReference>
<comment type="caution">
    <text evidence="1">The sequence shown here is derived from an EMBL/GenBank/DDBJ whole genome shotgun (WGS) entry which is preliminary data.</text>
</comment>
<keyword evidence="2" id="KW-1185">Reference proteome</keyword>
<dbReference type="RefSeq" id="WP_253804432.1">
    <property type="nucleotide sequence ID" value="NZ_BAAAUB010000050.1"/>
</dbReference>
<evidence type="ECO:0008006" key="3">
    <source>
        <dbReference type="Google" id="ProtNLM"/>
    </source>
</evidence>
<sequence>MDDFAGTQAPHRRITDPAEAIRELERVVPALAAVRLPEPADIGWDVVEAELGVSLPGDFKLLCELYPPFELGDFLGVGGPDPGAECAWVRGIRGTLETIAEWCGEADLEVPLHAYPAPGGLLPWAGSNCGDFFLWSTGPGGPGEWTVTVASRSSAWWHYTGGAVQFLADLVAGAVEPWALPTVGSEVAAW</sequence>
<dbReference type="EMBL" id="JAMZDX010000008">
    <property type="protein sequence ID" value="MCP2314087.1"/>
    <property type="molecule type" value="Genomic_DNA"/>
</dbReference>
<name>A0ABT1J9F7_9ACTN</name>